<dbReference type="Proteomes" id="UP000828048">
    <property type="component" value="Chromosome 8"/>
</dbReference>
<proteinExistence type="predicted"/>
<gene>
    <name evidence="1" type="ORF">Vadar_018753</name>
</gene>
<comment type="caution">
    <text evidence="1">The sequence shown here is derived from an EMBL/GenBank/DDBJ whole genome shotgun (WGS) entry which is preliminary data.</text>
</comment>
<name>A0ACB7YEI8_9ERIC</name>
<evidence type="ECO:0000313" key="1">
    <source>
        <dbReference type="EMBL" id="KAH7851950.1"/>
    </source>
</evidence>
<sequence>MIEVNSAFNVTPVKFASRIHGKFSKSPPHSSLLVPITKDRGMVCFKSFEEGSMTILSNPADKVENGTTLPWVVETDCEVIGGKSDSEALLLQSAHHDEETDPPTPFSLFGHKIQNKTVVWGNTFKAIADPPYCEGYWEWLEDILSHHEQMLKQKKIYDAIYSSLFSYDRLGSVMRCFFVPSVDELIGVDKDNSYHLPVNCRYLFFAYHRLLTDSKKGEVKIDAWVKFWFGGGGGGGISYFKSAKKTSRNKTQRPAKVNNPSGSIGLVQA</sequence>
<evidence type="ECO:0000313" key="2">
    <source>
        <dbReference type="Proteomes" id="UP000828048"/>
    </source>
</evidence>
<dbReference type="EMBL" id="CM037158">
    <property type="protein sequence ID" value="KAH7851950.1"/>
    <property type="molecule type" value="Genomic_DNA"/>
</dbReference>
<organism evidence="1 2">
    <name type="scientific">Vaccinium darrowii</name>
    <dbReference type="NCBI Taxonomy" id="229202"/>
    <lineage>
        <taxon>Eukaryota</taxon>
        <taxon>Viridiplantae</taxon>
        <taxon>Streptophyta</taxon>
        <taxon>Embryophyta</taxon>
        <taxon>Tracheophyta</taxon>
        <taxon>Spermatophyta</taxon>
        <taxon>Magnoliopsida</taxon>
        <taxon>eudicotyledons</taxon>
        <taxon>Gunneridae</taxon>
        <taxon>Pentapetalae</taxon>
        <taxon>asterids</taxon>
        <taxon>Ericales</taxon>
        <taxon>Ericaceae</taxon>
        <taxon>Vaccinioideae</taxon>
        <taxon>Vaccinieae</taxon>
        <taxon>Vaccinium</taxon>
    </lineage>
</organism>
<accession>A0ACB7YEI8</accession>
<protein>
    <submittedName>
        <fullName evidence="1">Uncharacterized protein</fullName>
    </submittedName>
</protein>
<keyword evidence="2" id="KW-1185">Reference proteome</keyword>
<reference evidence="1 2" key="1">
    <citation type="journal article" date="2021" name="Hortic Res">
        <title>High-quality reference genome and annotation aids understanding of berry development for evergreen blueberry (Vaccinium darrowii).</title>
        <authorList>
            <person name="Yu J."/>
            <person name="Hulse-Kemp A.M."/>
            <person name="Babiker E."/>
            <person name="Staton M."/>
        </authorList>
    </citation>
    <scope>NUCLEOTIDE SEQUENCE [LARGE SCALE GENOMIC DNA]</scope>
    <source>
        <strain evidence="2">cv. NJ 8807/NJ 8810</strain>
        <tissue evidence="1">Young leaf</tissue>
    </source>
</reference>